<dbReference type="AlphaFoldDB" id="A0A0C3NMN4"/>
<sequence>MALVTERAEVGNPVIPNASPKKKPRFDGHPNCARTLCLYPGPSGTHCLQPISCTTVPEHFESHGIKAIYRAVEVTCQWEGCFQSVARHNFVRHVREKHLGHTRGGLAALNSGKSRRQHTSFHAAADDVEPSNESHIDERANRAKQLCQYQDPDRGLCMLEITCATVSEHFATYHGVKAMSRSQLVDCRWVGCVDKRLRRHSFVRHIREKHLGHTRGSVLKSEKAPGQHSLGAALHGEADKLVETQDAAAV</sequence>
<evidence type="ECO:0000313" key="3">
    <source>
        <dbReference type="Proteomes" id="UP000054217"/>
    </source>
</evidence>
<gene>
    <name evidence="2" type="ORF">M404DRAFT_33085</name>
</gene>
<keyword evidence="3" id="KW-1185">Reference proteome</keyword>
<dbReference type="HOGENOM" id="CLU_1111753_0_0_1"/>
<dbReference type="InParanoid" id="A0A0C3NMN4"/>
<organism evidence="2 3">
    <name type="scientific">Pisolithus tinctorius Marx 270</name>
    <dbReference type="NCBI Taxonomy" id="870435"/>
    <lineage>
        <taxon>Eukaryota</taxon>
        <taxon>Fungi</taxon>
        <taxon>Dikarya</taxon>
        <taxon>Basidiomycota</taxon>
        <taxon>Agaricomycotina</taxon>
        <taxon>Agaricomycetes</taxon>
        <taxon>Agaricomycetidae</taxon>
        <taxon>Boletales</taxon>
        <taxon>Sclerodermatineae</taxon>
        <taxon>Pisolithaceae</taxon>
        <taxon>Pisolithus</taxon>
    </lineage>
</organism>
<proteinExistence type="predicted"/>
<feature type="region of interest" description="Disordered" evidence="1">
    <location>
        <begin position="1"/>
        <end position="26"/>
    </location>
</feature>
<dbReference type="Proteomes" id="UP000054217">
    <property type="component" value="Unassembled WGS sequence"/>
</dbReference>
<dbReference type="OrthoDB" id="2692749at2759"/>
<protein>
    <submittedName>
        <fullName evidence="2">Uncharacterized protein</fullName>
    </submittedName>
</protein>
<reference evidence="3" key="2">
    <citation type="submission" date="2015-01" db="EMBL/GenBank/DDBJ databases">
        <title>Evolutionary Origins and Diversification of the Mycorrhizal Mutualists.</title>
        <authorList>
            <consortium name="DOE Joint Genome Institute"/>
            <consortium name="Mycorrhizal Genomics Consortium"/>
            <person name="Kohler A."/>
            <person name="Kuo A."/>
            <person name="Nagy L.G."/>
            <person name="Floudas D."/>
            <person name="Copeland A."/>
            <person name="Barry K.W."/>
            <person name="Cichocki N."/>
            <person name="Veneault-Fourrey C."/>
            <person name="LaButti K."/>
            <person name="Lindquist E.A."/>
            <person name="Lipzen A."/>
            <person name="Lundell T."/>
            <person name="Morin E."/>
            <person name="Murat C."/>
            <person name="Riley R."/>
            <person name="Ohm R."/>
            <person name="Sun H."/>
            <person name="Tunlid A."/>
            <person name="Henrissat B."/>
            <person name="Grigoriev I.V."/>
            <person name="Hibbett D.S."/>
            <person name="Martin F."/>
        </authorList>
    </citation>
    <scope>NUCLEOTIDE SEQUENCE [LARGE SCALE GENOMIC DNA]</scope>
    <source>
        <strain evidence="3">Marx 270</strain>
    </source>
</reference>
<dbReference type="EMBL" id="KN832043">
    <property type="protein sequence ID" value="KIN96608.1"/>
    <property type="molecule type" value="Genomic_DNA"/>
</dbReference>
<evidence type="ECO:0000256" key="1">
    <source>
        <dbReference type="SAM" id="MobiDB-lite"/>
    </source>
</evidence>
<name>A0A0C3NMN4_PISTI</name>
<reference evidence="2 3" key="1">
    <citation type="submission" date="2014-04" db="EMBL/GenBank/DDBJ databases">
        <authorList>
            <consortium name="DOE Joint Genome Institute"/>
            <person name="Kuo A."/>
            <person name="Kohler A."/>
            <person name="Costa M.D."/>
            <person name="Nagy L.G."/>
            <person name="Floudas D."/>
            <person name="Copeland A."/>
            <person name="Barry K.W."/>
            <person name="Cichocki N."/>
            <person name="Veneault-Fourrey C."/>
            <person name="LaButti K."/>
            <person name="Lindquist E.A."/>
            <person name="Lipzen A."/>
            <person name="Lundell T."/>
            <person name="Morin E."/>
            <person name="Murat C."/>
            <person name="Sun H."/>
            <person name="Tunlid A."/>
            <person name="Henrissat B."/>
            <person name="Grigoriev I.V."/>
            <person name="Hibbett D.S."/>
            <person name="Martin F."/>
            <person name="Nordberg H.P."/>
            <person name="Cantor M.N."/>
            <person name="Hua S.X."/>
        </authorList>
    </citation>
    <scope>NUCLEOTIDE SEQUENCE [LARGE SCALE GENOMIC DNA]</scope>
    <source>
        <strain evidence="2 3">Marx 270</strain>
    </source>
</reference>
<evidence type="ECO:0000313" key="2">
    <source>
        <dbReference type="EMBL" id="KIN96608.1"/>
    </source>
</evidence>
<accession>A0A0C3NMN4</accession>